<dbReference type="OrthoDB" id="9783544at2"/>
<dbReference type="RefSeq" id="WP_084577446.1">
    <property type="nucleotide sequence ID" value="NZ_CP155572.1"/>
</dbReference>
<organism evidence="1 2">
    <name type="scientific">Sporomusa malonica</name>
    <dbReference type="NCBI Taxonomy" id="112901"/>
    <lineage>
        <taxon>Bacteria</taxon>
        <taxon>Bacillati</taxon>
        <taxon>Bacillota</taxon>
        <taxon>Negativicutes</taxon>
        <taxon>Selenomonadales</taxon>
        <taxon>Sporomusaceae</taxon>
        <taxon>Sporomusa</taxon>
    </lineage>
</organism>
<keyword evidence="2" id="KW-1185">Reference proteome</keyword>
<dbReference type="SUPFAM" id="SSF52540">
    <property type="entry name" value="P-loop containing nucleoside triphosphate hydrolases"/>
    <property type="match status" value="1"/>
</dbReference>
<reference evidence="1 2" key="1">
    <citation type="submission" date="2017-04" db="EMBL/GenBank/DDBJ databases">
        <authorList>
            <person name="Afonso C.L."/>
            <person name="Miller P.J."/>
            <person name="Scott M.A."/>
            <person name="Spackman E."/>
            <person name="Goraichik I."/>
            <person name="Dimitrov K.M."/>
            <person name="Suarez D.L."/>
            <person name="Swayne D.E."/>
        </authorList>
    </citation>
    <scope>NUCLEOTIDE SEQUENCE [LARGE SCALE GENOMIC DNA]</scope>
    <source>
        <strain evidence="1 2">DSM 5090</strain>
    </source>
</reference>
<dbReference type="InterPro" id="IPR027417">
    <property type="entry name" value="P-loop_NTPase"/>
</dbReference>
<accession>A0A1W2E0A5</accession>
<dbReference type="STRING" id="112901.SAMN04488500_11970"/>
<evidence type="ECO:0000313" key="1">
    <source>
        <dbReference type="EMBL" id="SMD03170.1"/>
    </source>
</evidence>
<dbReference type="Proteomes" id="UP000192738">
    <property type="component" value="Unassembled WGS sequence"/>
</dbReference>
<dbReference type="EMBL" id="FWXI01000019">
    <property type="protein sequence ID" value="SMD03170.1"/>
    <property type="molecule type" value="Genomic_DNA"/>
</dbReference>
<gene>
    <name evidence="1" type="ORF">SAMN04488500_11970</name>
</gene>
<protein>
    <submittedName>
        <fullName evidence="1">Uncharacterized protein</fullName>
    </submittedName>
</protein>
<proteinExistence type="predicted"/>
<sequence>MFVWHEIFGVPPAVITIVGMAKNVGKTVTLNYIQKMFHNEGWVLGLTSIGRDGETFDALTNIAKPLISVQPGIILATAEKVITEPAGWEYLQDTDFKTPLGKVIILRAKSLNKVVLAGPSKNREIQELLQSLAAWGAQCILIDGAFDRQSSADPLVSNQVILATGATVSRDLTELIHATQSRVEQLTLPACSQFYRELSNKSQAKVLIVNAGVPREMSLTTSLLRPVEWSELFGLDCDAVIVKGAVGDGLAQALLRQLRPPKIIVQDASKIFVNPNLWRQLKDHHVQFSAVQTICLLGVTINPTYPGGKGFDAEEILQKMGKVLSPMPVLDIMREAKFK</sequence>
<name>A0A1W2E0A5_9FIRM</name>
<dbReference type="AlphaFoldDB" id="A0A1W2E0A5"/>
<evidence type="ECO:0000313" key="2">
    <source>
        <dbReference type="Proteomes" id="UP000192738"/>
    </source>
</evidence>